<dbReference type="Proteomes" id="UP000517547">
    <property type="component" value="Unassembled WGS sequence"/>
</dbReference>
<protein>
    <submittedName>
        <fullName evidence="2">DUF1190 domain-containing protein</fullName>
    </submittedName>
</protein>
<proteinExistence type="predicted"/>
<reference evidence="2 3" key="1">
    <citation type="submission" date="2020-04" db="EMBL/GenBank/DDBJ databases">
        <title>Molecular characterization of pseudomonads from Agaricus bisporus reveal novel blotch 2 pathogens in Western Europe.</title>
        <authorList>
            <person name="Taparia T."/>
            <person name="Krijger M."/>
            <person name="Haynes E."/>
            <person name="Elpinstone J.G."/>
            <person name="Noble R."/>
            <person name="Van Der Wolf J."/>
        </authorList>
    </citation>
    <scope>NUCLEOTIDE SEQUENCE [LARGE SCALE GENOMIC DNA]</scope>
    <source>
        <strain evidence="2 3">IPO3738</strain>
    </source>
</reference>
<dbReference type="GeneID" id="57660733"/>
<dbReference type="RefSeq" id="WP_103032536.1">
    <property type="nucleotide sequence ID" value="NZ_JACAOR010000006.1"/>
</dbReference>
<comment type="caution">
    <text evidence="2">The sequence shown here is derived from an EMBL/GenBank/DDBJ whole genome shotgun (WGS) entry which is preliminary data.</text>
</comment>
<accession>A0A7Y8CCW5</accession>
<evidence type="ECO:0000256" key="1">
    <source>
        <dbReference type="SAM" id="MobiDB-lite"/>
    </source>
</evidence>
<feature type="region of interest" description="Disordered" evidence="1">
    <location>
        <begin position="117"/>
        <end position="152"/>
    </location>
</feature>
<dbReference type="AlphaFoldDB" id="A0A7Y8CCW5"/>
<sequence>MKRSQRVGLVLLGSVPFVLVACDGEQVLTRDVSETARYANEQACVAAGIAADVCADAAATALEQHREIAPVYGDQTACAIDFSLDSCVADPQRAQFNPLMAGFALTTLRAVTVPPEQPVPAQKQDEQAATSSYWSSGGSSGGGYGGSSGGSATASHSNGWASRVWRWIGLGTDPYAPRYFSEPLYQERDGRGGYRLSSLDQQVKAGKTFAQSRNARFRVASPAHFITGFYDGSAPRAVSRGGFGSSHGSWGS</sequence>
<organism evidence="2 3">
    <name type="scientific">Pseudomonas gingeri</name>
    <dbReference type="NCBI Taxonomy" id="117681"/>
    <lineage>
        <taxon>Bacteria</taxon>
        <taxon>Pseudomonadati</taxon>
        <taxon>Pseudomonadota</taxon>
        <taxon>Gammaproteobacteria</taxon>
        <taxon>Pseudomonadales</taxon>
        <taxon>Pseudomonadaceae</taxon>
        <taxon>Pseudomonas</taxon>
    </lineage>
</organism>
<dbReference type="Pfam" id="PF06693">
    <property type="entry name" value="DUF1190"/>
    <property type="match status" value="1"/>
</dbReference>
<evidence type="ECO:0000313" key="3">
    <source>
        <dbReference type="Proteomes" id="UP000517547"/>
    </source>
</evidence>
<feature type="compositionally biased region" description="Gly residues" evidence="1">
    <location>
        <begin position="138"/>
        <end position="149"/>
    </location>
</feature>
<gene>
    <name evidence="2" type="ORF">HX845_13615</name>
</gene>
<dbReference type="EMBL" id="JACAQE010000004">
    <property type="protein sequence ID" value="NWC14695.1"/>
    <property type="molecule type" value="Genomic_DNA"/>
</dbReference>
<dbReference type="PROSITE" id="PS51257">
    <property type="entry name" value="PROKAR_LIPOPROTEIN"/>
    <property type="match status" value="1"/>
</dbReference>
<evidence type="ECO:0000313" key="2">
    <source>
        <dbReference type="EMBL" id="NWC14695.1"/>
    </source>
</evidence>
<name>A0A7Y8CCW5_9PSED</name>
<dbReference type="InterPro" id="IPR009576">
    <property type="entry name" value="Biofilm_formation_YgiB"/>
</dbReference>